<feature type="transmembrane region" description="Helical" evidence="6">
    <location>
        <begin position="140"/>
        <end position="167"/>
    </location>
</feature>
<evidence type="ECO:0000313" key="9">
    <source>
        <dbReference type="Proteomes" id="UP001314903"/>
    </source>
</evidence>
<organism evidence="8 9">
    <name type="scientific">Acetoanaerobium pronyense</name>
    <dbReference type="NCBI Taxonomy" id="1482736"/>
    <lineage>
        <taxon>Bacteria</taxon>
        <taxon>Bacillati</taxon>
        <taxon>Bacillota</taxon>
        <taxon>Clostridia</taxon>
        <taxon>Peptostreptococcales</taxon>
        <taxon>Filifactoraceae</taxon>
        <taxon>Acetoanaerobium</taxon>
    </lineage>
</organism>
<sequence>MKKIIELLTNNRFVAVLVGIFVTSVIQSSSATTVMVVGFVNAGIMQLTQAIGVIMGANIGTTITAQLISFNLGAYAPIAVGIGVAMLMLSNSEKTKNYAEVLIGFGILFVGMDYMKEALYPLREIQAFSDMMVSFSHNPLLGILMGFSLTLLVQSSSASMGILLALASQGMIPFEAALPILYGENIGTCTTALISSIGASKNAQRAALMHLIFNIVGTVMFALILHIPITRMVVAIDPINIQRQIANAHTIFNITNVIIQFPFAGLIVKAVERIIPEGEPIEELKMTKYIDLRMLSTPSIALKNTIKECLHMGLVAKSSLETSMDAIFYKSKDDVFKTFDIEKKINQLERDIMSYLIQLSNSKISGEDRRIVDELFNTINDIERVGDHADNIAELAMYVIEKDLEFSEESKKDIQTMYGKVMSAYELTLQSIKEGSFELANEALKMEDQVDIIEKSCRSGHIYRLNNNTCNPESGIIFLDLLSNLERISDHASNIARAVIDAKGSISA</sequence>
<dbReference type="InterPro" id="IPR026022">
    <property type="entry name" value="PhoU_dom"/>
</dbReference>
<dbReference type="Pfam" id="PF01895">
    <property type="entry name" value="PhoU"/>
    <property type="match status" value="2"/>
</dbReference>
<keyword evidence="4 6" id="KW-1133">Transmembrane helix</keyword>
<feature type="transmembrane region" description="Helical" evidence="6">
    <location>
        <begin position="67"/>
        <end position="89"/>
    </location>
</feature>
<accession>A0ABS4KH10</accession>
<protein>
    <submittedName>
        <fullName evidence="8">Phosphate:Na+ symporter</fullName>
    </submittedName>
</protein>
<evidence type="ECO:0000256" key="6">
    <source>
        <dbReference type="SAM" id="Phobius"/>
    </source>
</evidence>
<feature type="transmembrane region" description="Helical" evidence="6">
    <location>
        <begin position="101"/>
        <end position="119"/>
    </location>
</feature>
<dbReference type="NCBIfam" id="NF037997">
    <property type="entry name" value="Na_Pi_symport"/>
    <property type="match status" value="1"/>
</dbReference>
<dbReference type="InterPro" id="IPR038078">
    <property type="entry name" value="PhoU-like_sf"/>
</dbReference>
<dbReference type="SUPFAM" id="SSF109755">
    <property type="entry name" value="PhoU-like"/>
    <property type="match status" value="1"/>
</dbReference>
<dbReference type="InterPro" id="IPR004633">
    <property type="entry name" value="NaPi_cotrn-rel/YqeW-like"/>
</dbReference>
<keyword evidence="5 6" id="KW-0472">Membrane</keyword>
<evidence type="ECO:0000256" key="4">
    <source>
        <dbReference type="ARBA" id="ARBA00022989"/>
    </source>
</evidence>
<comment type="caution">
    <text evidence="8">The sequence shown here is derived from an EMBL/GenBank/DDBJ whole genome shotgun (WGS) entry which is preliminary data.</text>
</comment>
<proteinExistence type="predicted"/>
<feature type="transmembrane region" description="Helical" evidence="6">
    <location>
        <begin position="211"/>
        <end position="229"/>
    </location>
</feature>
<dbReference type="PANTHER" id="PTHR10010:SF46">
    <property type="entry name" value="SODIUM-DEPENDENT PHOSPHATE TRANSPORT PROTEIN 2B"/>
    <property type="match status" value="1"/>
</dbReference>
<dbReference type="Pfam" id="PF02690">
    <property type="entry name" value="Na_Pi_cotrans"/>
    <property type="match status" value="2"/>
</dbReference>
<dbReference type="Gene3D" id="1.20.58.220">
    <property type="entry name" value="Phosphate transport system protein phou homolog 2, domain 2"/>
    <property type="match status" value="1"/>
</dbReference>
<keyword evidence="9" id="KW-1185">Reference proteome</keyword>
<dbReference type="NCBIfam" id="TIGR00704">
    <property type="entry name" value="NaPi_cotrn_rel"/>
    <property type="match status" value="1"/>
</dbReference>
<name>A0ABS4KH10_9FIRM</name>
<reference evidence="8 9" key="1">
    <citation type="submission" date="2021-03" db="EMBL/GenBank/DDBJ databases">
        <title>Genomic Encyclopedia of Type Strains, Phase IV (KMG-IV): sequencing the most valuable type-strain genomes for metagenomic binning, comparative biology and taxonomic classification.</title>
        <authorList>
            <person name="Goeker M."/>
        </authorList>
    </citation>
    <scope>NUCLEOTIDE SEQUENCE [LARGE SCALE GENOMIC DNA]</scope>
    <source>
        <strain evidence="8 9">DSM 27512</strain>
    </source>
</reference>
<evidence type="ECO:0000256" key="2">
    <source>
        <dbReference type="ARBA" id="ARBA00022475"/>
    </source>
</evidence>
<evidence type="ECO:0000256" key="5">
    <source>
        <dbReference type="ARBA" id="ARBA00023136"/>
    </source>
</evidence>
<dbReference type="Proteomes" id="UP001314903">
    <property type="component" value="Unassembled WGS sequence"/>
</dbReference>
<feature type="transmembrane region" description="Helical" evidence="6">
    <location>
        <begin position="12"/>
        <end position="29"/>
    </location>
</feature>
<evidence type="ECO:0000259" key="7">
    <source>
        <dbReference type="Pfam" id="PF01895"/>
    </source>
</evidence>
<dbReference type="InterPro" id="IPR003841">
    <property type="entry name" value="Na/Pi_transpt"/>
</dbReference>
<feature type="domain" description="PhoU" evidence="7">
    <location>
        <begin position="415"/>
        <end position="499"/>
    </location>
</feature>
<feature type="transmembrane region" description="Helical" evidence="6">
    <location>
        <begin position="35"/>
        <end position="55"/>
    </location>
</feature>
<evidence type="ECO:0000313" key="8">
    <source>
        <dbReference type="EMBL" id="MBP2026556.1"/>
    </source>
</evidence>
<comment type="subcellular location">
    <subcellularLocation>
        <location evidence="1">Cell membrane</location>
        <topology evidence="1">Multi-pass membrane protein</topology>
    </subcellularLocation>
</comment>
<feature type="domain" description="PhoU" evidence="7">
    <location>
        <begin position="311"/>
        <end position="395"/>
    </location>
</feature>
<feature type="transmembrane region" description="Helical" evidence="6">
    <location>
        <begin position="179"/>
        <end position="199"/>
    </location>
</feature>
<evidence type="ECO:0000256" key="3">
    <source>
        <dbReference type="ARBA" id="ARBA00022692"/>
    </source>
</evidence>
<evidence type="ECO:0000256" key="1">
    <source>
        <dbReference type="ARBA" id="ARBA00004651"/>
    </source>
</evidence>
<dbReference type="EMBL" id="JAGGLI010000002">
    <property type="protein sequence ID" value="MBP2026556.1"/>
    <property type="molecule type" value="Genomic_DNA"/>
</dbReference>
<gene>
    <name evidence="8" type="ORF">J2Z35_000345</name>
</gene>
<keyword evidence="3 6" id="KW-0812">Transmembrane</keyword>
<dbReference type="PANTHER" id="PTHR10010">
    <property type="entry name" value="SOLUTE CARRIER FAMILY 34 SODIUM PHOSPHATE , MEMBER 2-RELATED"/>
    <property type="match status" value="1"/>
</dbReference>
<keyword evidence="2" id="KW-1003">Cell membrane</keyword>